<dbReference type="CDD" id="cd00093">
    <property type="entry name" value="HTH_XRE"/>
    <property type="match status" value="1"/>
</dbReference>
<gene>
    <name evidence="2" type="ORF">ISP17_13895</name>
</gene>
<evidence type="ECO:0000313" key="2">
    <source>
        <dbReference type="EMBL" id="MFK2905050.1"/>
    </source>
</evidence>
<dbReference type="Pfam" id="PF13560">
    <property type="entry name" value="HTH_31"/>
    <property type="match status" value="1"/>
</dbReference>
<name>A0ABW8JXT1_9GAMM</name>
<dbReference type="RefSeq" id="WP_404634131.1">
    <property type="nucleotide sequence ID" value="NZ_JADIKM010000003.1"/>
</dbReference>
<sequence length="116" mass="13251">MMRSIHNHEYRLLLGFMQQVREALGVTQSMLAQRLRTTQSYVSKCERGERRIDVIEYVRYCDALGVDAGVLMDVFLDCRLDGAGDRASILDTLLRKSRRRLRARALSDVSAQATES</sequence>
<dbReference type="PROSITE" id="PS50943">
    <property type="entry name" value="HTH_CROC1"/>
    <property type="match status" value="1"/>
</dbReference>
<reference evidence="2 3" key="1">
    <citation type="submission" date="2020-10" db="EMBL/GenBank/DDBJ databases">
        <title>Phylogeny of dyella-like bacteria.</title>
        <authorList>
            <person name="Fu J."/>
        </authorList>
    </citation>
    <scope>NUCLEOTIDE SEQUENCE [LARGE SCALE GENOMIC DNA]</scope>
    <source>
        <strain evidence="2 3">Gsoil3046</strain>
    </source>
</reference>
<feature type="domain" description="HTH cro/C1-type" evidence="1">
    <location>
        <begin position="17"/>
        <end position="71"/>
    </location>
</feature>
<dbReference type="Gene3D" id="1.10.260.40">
    <property type="entry name" value="lambda repressor-like DNA-binding domains"/>
    <property type="match status" value="1"/>
</dbReference>
<comment type="caution">
    <text evidence="2">The sequence shown here is derived from an EMBL/GenBank/DDBJ whole genome shotgun (WGS) entry which is preliminary data.</text>
</comment>
<dbReference type="InterPro" id="IPR010982">
    <property type="entry name" value="Lambda_DNA-bd_dom_sf"/>
</dbReference>
<evidence type="ECO:0000313" key="3">
    <source>
        <dbReference type="Proteomes" id="UP001620460"/>
    </source>
</evidence>
<dbReference type="SUPFAM" id="SSF47413">
    <property type="entry name" value="lambda repressor-like DNA-binding domains"/>
    <property type="match status" value="1"/>
</dbReference>
<protein>
    <submittedName>
        <fullName evidence="2">Helix-turn-helix transcriptional regulator</fullName>
    </submittedName>
</protein>
<proteinExistence type="predicted"/>
<dbReference type="SMART" id="SM00530">
    <property type="entry name" value="HTH_XRE"/>
    <property type="match status" value="1"/>
</dbReference>
<keyword evidence="3" id="KW-1185">Reference proteome</keyword>
<organism evidence="2 3">
    <name type="scientific">Dyella ginsengisoli</name>
    <dbReference type="NCBI Taxonomy" id="363848"/>
    <lineage>
        <taxon>Bacteria</taxon>
        <taxon>Pseudomonadati</taxon>
        <taxon>Pseudomonadota</taxon>
        <taxon>Gammaproteobacteria</taxon>
        <taxon>Lysobacterales</taxon>
        <taxon>Rhodanobacteraceae</taxon>
        <taxon>Dyella</taxon>
    </lineage>
</organism>
<evidence type="ECO:0000259" key="1">
    <source>
        <dbReference type="PROSITE" id="PS50943"/>
    </source>
</evidence>
<dbReference type="EMBL" id="JADIKM010000003">
    <property type="protein sequence ID" value="MFK2905050.1"/>
    <property type="molecule type" value="Genomic_DNA"/>
</dbReference>
<dbReference type="InterPro" id="IPR001387">
    <property type="entry name" value="Cro/C1-type_HTH"/>
</dbReference>
<accession>A0ABW8JXT1</accession>
<dbReference type="Proteomes" id="UP001620460">
    <property type="component" value="Unassembled WGS sequence"/>
</dbReference>